<evidence type="ECO:0000256" key="2">
    <source>
        <dbReference type="ARBA" id="ARBA00006555"/>
    </source>
</evidence>
<gene>
    <name evidence="12" type="ORF">HYX28_09380</name>
</gene>
<keyword evidence="4" id="KW-1003">Cell membrane</keyword>
<evidence type="ECO:0000313" key="12">
    <source>
        <dbReference type="EMBL" id="MBI2678979.1"/>
    </source>
</evidence>
<comment type="similarity">
    <text evidence="2">Belongs to the TonB family.</text>
</comment>
<dbReference type="Proteomes" id="UP000779809">
    <property type="component" value="Unassembled WGS sequence"/>
</dbReference>
<dbReference type="NCBIfam" id="TIGR01352">
    <property type="entry name" value="tonB_Cterm"/>
    <property type="match status" value="1"/>
</dbReference>
<reference evidence="12" key="1">
    <citation type="submission" date="2020-07" db="EMBL/GenBank/DDBJ databases">
        <title>Huge and variable diversity of episymbiotic CPR bacteria and DPANN archaea in groundwater ecosystems.</title>
        <authorList>
            <person name="He C.Y."/>
            <person name="Keren R."/>
            <person name="Whittaker M."/>
            <person name="Farag I.F."/>
            <person name="Doudna J."/>
            <person name="Cate J.H.D."/>
            <person name="Banfield J.F."/>
        </authorList>
    </citation>
    <scope>NUCLEOTIDE SEQUENCE</scope>
    <source>
        <strain evidence="12">NC_groundwater_580_Pr5_B-0.1um_64_19</strain>
    </source>
</reference>
<accession>A0A932A958</accession>
<dbReference type="GO" id="GO:0055085">
    <property type="term" value="P:transmembrane transport"/>
    <property type="evidence" value="ECO:0007669"/>
    <property type="project" value="InterPro"/>
</dbReference>
<evidence type="ECO:0000256" key="3">
    <source>
        <dbReference type="ARBA" id="ARBA00022448"/>
    </source>
</evidence>
<evidence type="ECO:0000256" key="5">
    <source>
        <dbReference type="ARBA" id="ARBA00022519"/>
    </source>
</evidence>
<evidence type="ECO:0000256" key="4">
    <source>
        <dbReference type="ARBA" id="ARBA00022475"/>
    </source>
</evidence>
<dbReference type="InterPro" id="IPR006260">
    <property type="entry name" value="TonB/TolA_C"/>
</dbReference>
<dbReference type="Gene3D" id="3.30.1150.10">
    <property type="match status" value="1"/>
</dbReference>
<evidence type="ECO:0000256" key="1">
    <source>
        <dbReference type="ARBA" id="ARBA00004383"/>
    </source>
</evidence>
<proteinExistence type="inferred from homology"/>
<keyword evidence="3" id="KW-0813">Transport</keyword>
<dbReference type="PRINTS" id="PR01374">
    <property type="entry name" value="TONBPROTEIN"/>
</dbReference>
<dbReference type="GO" id="GO:0031992">
    <property type="term" value="F:energy transducer activity"/>
    <property type="evidence" value="ECO:0007669"/>
    <property type="project" value="InterPro"/>
</dbReference>
<sequence>MSSQALFGDVLLETTVAERRRRRLTLFATLSGEALVIAALVALPLLYLDAVPGMSVHAAPQMPVSFTPPMEMVGDPGQSGGRTIAIASPTDEYVVTRTMANPQLTYDRYRAASDEVVPPNTPLPPGCCGVGIGNNIAAIAPHPVLPAPPEPRRIISHLDAGMITHRVDPVYPPLARQTHVQGEVVLRATISKDGRIEAVQLLSGHPLLAAAAVNAVSQWRFRPYVLNGSPVEVEAQVIVNFTLGNQ</sequence>
<name>A0A932A958_9BACT</name>
<dbReference type="SUPFAM" id="SSF74653">
    <property type="entry name" value="TolA/TonB C-terminal domain"/>
    <property type="match status" value="1"/>
</dbReference>
<comment type="caution">
    <text evidence="12">The sequence shown here is derived from an EMBL/GenBank/DDBJ whole genome shotgun (WGS) entry which is preliminary data.</text>
</comment>
<dbReference type="AlphaFoldDB" id="A0A932A958"/>
<dbReference type="GO" id="GO:0030288">
    <property type="term" value="C:outer membrane-bounded periplasmic space"/>
    <property type="evidence" value="ECO:0007669"/>
    <property type="project" value="InterPro"/>
</dbReference>
<protein>
    <submittedName>
        <fullName evidence="12">Energy transducer TonB</fullName>
    </submittedName>
</protein>
<dbReference type="GO" id="GO:0015891">
    <property type="term" value="P:siderophore transport"/>
    <property type="evidence" value="ECO:0007669"/>
    <property type="project" value="InterPro"/>
</dbReference>
<keyword evidence="9 10" id="KW-0472">Membrane</keyword>
<evidence type="ECO:0000256" key="7">
    <source>
        <dbReference type="ARBA" id="ARBA00022927"/>
    </source>
</evidence>
<dbReference type="EMBL" id="JACPNR010000011">
    <property type="protein sequence ID" value="MBI2678979.1"/>
    <property type="molecule type" value="Genomic_DNA"/>
</dbReference>
<keyword evidence="6 10" id="KW-0812">Transmembrane</keyword>
<feature type="domain" description="TonB C-terminal" evidence="11">
    <location>
        <begin position="156"/>
        <end position="246"/>
    </location>
</feature>
<evidence type="ECO:0000313" key="13">
    <source>
        <dbReference type="Proteomes" id="UP000779809"/>
    </source>
</evidence>
<keyword evidence="5" id="KW-0997">Cell inner membrane</keyword>
<dbReference type="InterPro" id="IPR003538">
    <property type="entry name" value="TonB"/>
</dbReference>
<comment type="subcellular location">
    <subcellularLocation>
        <location evidence="1">Cell inner membrane</location>
        <topology evidence="1">Single-pass membrane protein</topology>
        <orientation evidence="1">Periplasmic side</orientation>
    </subcellularLocation>
</comment>
<dbReference type="Pfam" id="PF03544">
    <property type="entry name" value="TonB_C"/>
    <property type="match status" value="1"/>
</dbReference>
<dbReference type="GO" id="GO:0005886">
    <property type="term" value="C:plasma membrane"/>
    <property type="evidence" value="ECO:0007669"/>
    <property type="project" value="UniProtKB-SubCell"/>
</dbReference>
<evidence type="ECO:0000256" key="10">
    <source>
        <dbReference type="SAM" id="Phobius"/>
    </source>
</evidence>
<dbReference type="InterPro" id="IPR051045">
    <property type="entry name" value="TonB-dependent_transducer"/>
</dbReference>
<dbReference type="PROSITE" id="PS52015">
    <property type="entry name" value="TONB_CTD"/>
    <property type="match status" value="1"/>
</dbReference>
<dbReference type="PANTHER" id="PTHR33446">
    <property type="entry name" value="PROTEIN TONB-RELATED"/>
    <property type="match status" value="1"/>
</dbReference>
<feature type="transmembrane region" description="Helical" evidence="10">
    <location>
        <begin position="24"/>
        <end position="47"/>
    </location>
</feature>
<dbReference type="InterPro" id="IPR037682">
    <property type="entry name" value="TonB_C"/>
</dbReference>
<evidence type="ECO:0000259" key="11">
    <source>
        <dbReference type="PROSITE" id="PS52015"/>
    </source>
</evidence>
<organism evidence="12 13">
    <name type="scientific">Candidatus Korobacter versatilis</name>
    <dbReference type="NCBI Taxonomy" id="658062"/>
    <lineage>
        <taxon>Bacteria</taxon>
        <taxon>Pseudomonadati</taxon>
        <taxon>Acidobacteriota</taxon>
        <taxon>Terriglobia</taxon>
        <taxon>Terriglobales</taxon>
        <taxon>Candidatus Korobacteraceae</taxon>
        <taxon>Candidatus Korobacter</taxon>
    </lineage>
</organism>
<evidence type="ECO:0000256" key="6">
    <source>
        <dbReference type="ARBA" id="ARBA00022692"/>
    </source>
</evidence>
<evidence type="ECO:0000256" key="9">
    <source>
        <dbReference type="ARBA" id="ARBA00023136"/>
    </source>
</evidence>
<keyword evidence="8 10" id="KW-1133">Transmembrane helix</keyword>
<keyword evidence="7" id="KW-0653">Protein transport</keyword>
<evidence type="ECO:0000256" key="8">
    <source>
        <dbReference type="ARBA" id="ARBA00022989"/>
    </source>
</evidence>
<dbReference type="GO" id="GO:0015031">
    <property type="term" value="P:protein transport"/>
    <property type="evidence" value="ECO:0007669"/>
    <property type="project" value="UniProtKB-KW"/>
</dbReference>